<proteinExistence type="inferred from homology"/>
<evidence type="ECO:0000256" key="7">
    <source>
        <dbReference type="ARBA" id="ARBA00034078"/>
    </source>
</evidence>
<evidence type="ECO:0000256" key="2">
    <source>
        <dbReference type="ARBA" id="ARBA00022714"/>
    </source>
</evidence>
<dbReference type="PANTHER" id="PTHR37424:SF1">
    <property type="entry name" value="BACTERIOFERRITIN-ASSOCIATED FERREDOXIN"/>
    <property type="match status" value="1"/>
</dbReference>
<dbReference type="Proteomes" id="UP001224392">
    <property type="component" value="Unassembled WGS sequence"/>
</dbReference>
<dbReference type="PANTHER" id="PTHR37424">
    <property type="entry name" value="BACTERIOFERRITIN-ASSOCIATED FERREDOXIN"/>
    <property type="match status" value="1"/>
</dbReference>
<accession>A0ABQ6LZF1</accession>
<evidence type="ECO:0000313" key="11">
    <source>
        <dbReference type="EMBL" id="GMG87436.1"/>
    </source>
</evidence>
<dbReference type="InterPro" id="IPR041854">
    <property type="entry name" value="BFD-like_2Fe2S-bd_dom_sf"/>
</dbReference>
<organism evidence="11 12">
    <name type="scientific">Biformimicrobium ophioploci</name>
    <dbReference type="NCBI Taxonomy" id="3036711"/>
    <lineage>
        <taxon>Bacteria</taxon>
        <taxon>Pseudomonadati</taxon>
        <taxon>Pseudomonadota</taxon>
        <taxon>Gammaproteobacteria</taxon>
        <taxon>Cellvibrionales</taxon>
        <taxon>Microbulbiferaceae</taxon>
        <taxon>Biformimicrobium</taxon>
    </lineage>
</organism>
<evidence type="ECO:0000313" key="12">
    <source>
        <dbReference type="Proteomes" id="UP001224392"/>
    </source>
</evidence>
<evidence type="ECO:0000256" key="3">
    <source>
        <dbReference type="ARBA" id="ARBA00022723"/>
    </source>
</evidence>
<dbReference type="Gene3D" id="1.10.10.1100">
    <property type="entry name" value="BFD-like [2Fe-2S]-binding domain"/>
    <property type="match status" value="1"/>
</dbReference>
<dbReference type="InterPro" id="IPR007419">
    <property type="entry name" value="BFD-like_2Fe2S-bd_dom"/>
</dbReference>
<comment type="cofactor">
    <cofactor evidence="7">
        <name>[2Fe-2S] cluster</name>
        <dbReference type="ChEBI" id="CHEBI:190135"/>
    </cofactor>
</comment>
<keyword evidence="5" id="KW-0408">Iron</keyword>
<protein>
    <recommendedName>
        <fullName evidence="8">Bacterioferritin-associated ferredoxin</fullName>
    </recommendedName>
</protein>
<dbReference type="Pfam" id="PF04324">
    <property type="entry name" value="Fer2_BFD"/>
    <property type="match status" value="1"/>
</dbReference>
<dbReference type="CDD" id="cd19945">
    <property type="entry name" value="Fer2_BFD"/>
    <property type="match status" value="1"/>
</dbReference>
<dbReference type="InterPro" id="IPR052371">
    <property type="entry name" value="BFD-associated_ferredoxin"/>
</dbReference>
<keyword evidence="1" id="KW-0813">Transport</keyword>
<evidence type="ECO:0000256" key="9">
    <source>
        <dbReference type="ARBA" id="ARBA00046332"/>
    </source>
</evidence>
<reference evidence="11 12" key="1">
    <citation type="submission" date="2023-04" db="EMBL/GenBank/DDBJ databases">
        <title>Marinobulbifer ophiurae gen. nov., sp. Nov., isolate from tissue of brittle star Ophioplocus japonicus.</title>
        <authorList>
            <person name="Kawano K."/>
            <person name="Sawayama S."/>
            <person name="Nakagawa S."/>
        </authorList>
    </citation>
    <scope>NUCLEOTIDE SEQUENCE [LARGE SCALE GENOMIC DNA]</scope>
    <source>
        <strain evidence="11 12">NKW57</strain>
    </source>
</reference>
<comment type="caution">
    <text evidence="11">The sequence shown here is derived from an EMBL/GenBank/DDBJ whole genome shotgun (WGS) entry which is preliminary data.</text>
</comment>
<dbReference type="EMBL" id="BSYJ01000003">
    <property type="protein sequence ID" value="GMG87436.1"/>
    <property type="molecule type" value="Genomic_DNA"/>
</dbReference>
<keyword evidence="2" id="KW-0001">2Fe-2S</keyword>
<gene>
    <name evidence="11" type="ORF">MNKW57_17570</name>
</gene>
<feature type="domain" description="BFD-like [2Fe-2S]-binding" evidence="10">
    <location>
        <begin position="2"/>
        <end position="51"/>
    </location>
</feature>
<evidence type="ECO:0000256" key="6">
    <source>
        <dbReference type="ARBA" id="ARBA00023014"/>
    </source>
</evidence>
<dbReference type="RefSeq" id="WP_285764063.1">
    <property type="nucleotide sequence ID" value="NZ_BSYJ01000003.1"/>
</dbReference>
<keyword evidence="6" id="KW-0411">Iron-sulfur</keyword>
<evidence type="ECO:0000256" key="8">
    <source>
        <dbReference type="ARBA" id="ARBA00039386"/>
    </source>
</evidence>
<comment type="similarity">
    <text evidence="9">Belongs to the Bfd family.</text>
</comment>
<keyword evidence="3" id="KW-0479">Metal-binding</keyword>
<evidence type="ECO:0000256" key="5">
    <source>
        <dbReference type="ARBA" id="ARBA00023004"/>
    </source>
</evidence>
<evidence type="ECO:0000256" key="1">
    <source>
        <dbReference type="ARBA" id="ARBA00022448"/>
    </source>
</evidence>
<keyword evidence="4" id="KW-0249">Electron transport</keyword>
<name>A0ABQ6LZF1_9GAMM</name>
<evidence type="ECO:0000259" key="10">
    <source>
        <dbReference type="Pfam" id="PF04324"/>
    </source>
</evidence>
<keyword evidence="12" id="KW-1185">Reference proteome</keyword>
<evidence type="ECO:0000256" key="4">
    <source>
        <dbReference type="ARBA" id="ARBA00022982"/>
    </source>
</evidence>
<sequence length="71" mass="7524">MYVCICKGITDRHIKEAIYDGATSIKSLRRALGVSSQCGRCAELAQEIINESMAGGTTQPGANPGLFYSAV</sequence>